<reference evidence="3" key="1">
    <citation type="submission" date="2017-02" db="UniProtKB">
        <authorList>
            <consortium name="WormBaseParasite"/>
        </authorList>
    </citation>
    <scope>IDENTIFICATION</scope>
</reference>
<dbReference type="Proteomes" id="UP000046393">
    <property type="component" value="Unplaced"/>
</dbReference>
<organism evidence="2 3">
    <name type="scientific">Syphacia muris</name>
    <dbReference type="NCBI Taxonomy" id="451379"/>
    <lineage>
        <taxon>Eukaryota</taxon>
        <taxon>Metazoa</taxon>
        <taxon>Ecdysozoa</taxon>
        <taxon>Nematoda</taxon>
        <taxon>Chromadorea</taxon>
        <taxon>Rhabditida</taxon>
        <taxon>Spirurina</taxon>
        <taxon>Oxyuridomorpha</taxon>
        <taxon>Oxyuroidea</taxon>
        <taxon>Oxyuridae</taxon>
        <taxon>Syphacia</taxon>
    </lineage>
</organism>
<feature type="domain" description="INTS8 TPR repeats" evidence="1">
    <location>
        <begin position="4"/>
        <end position="143"/>
    </location>
</feature>
<evidence type="ECO:0000313" key="2">
    <source>
        <dbReference type="Proteomes" id="UP000046393"/>
    </source>
</evidence>
<sequence length="149" mass="17232">MDLFCSVCVNELYLLEKGLDVDVKLLFTFDFVRFKLKNWHEKTYKSSNNENVLRTTQELQKNVKAIVQTALSKSAVPTLSKMMVHIVTFFINTNEWDYIMKCSDKLRSPFLDVAKVLAAFITADQSRAKMIADGPWWQIMHLTFEDGPS</sequence>
<dbReference type="AlphaFoldDB" id="A0A0N5B095"/>
<keyword evidence="2" id="KW-1185">Reference proteome</keyword>
<dbReference type="WBParaSite" id="SMUV_0001069301-mRNA-1">
    <property type="protein sequence ID" value="SMUV_0001069301-mRNA-1"/>
    <property type="gene ID" value="SMUV_0001069301"/>
</dbReference>
<name>A0A0N5B095_9BILA</name>
<accession>A0A0N5B095</accession>
<proteinExistence type="predicted"/>
<evidence type="ECO:0000259" key="1">
    <source>
        <dbReference type="Pfam" id="PF25756"/>
    </source>
</evidence>
<protein>
    <submittedName>
        <fullName evidence="3">Importin N-terminal domain-containing protein</fullName>
    </submittedName>
</protein>
<evidence type="ECO:0000313" key="3">
    <source>
        <dbReference type="WBParaSite" id="SMUV_0001069301-mRNA-1"/>
    </source>
</evidence>
<dbReference type="InterPro" id="IPR057980">
    <property type="entry name" value="TPR_INTS8"/>
</dbReference>
<dbReference type="STRING" id="451379.A0A0N5B095"/>
<dbReference type="Pfam" id="PF25756">
    <property type="entry name" value="TPR_INTS8"/>
    <property type="match status" value="1"/>
</dbReference>